<feature type="coiled-coil region" evidence="1">
    <location>
        <begin position="126"/>
        <end position="160"/>
    </location>
</feature>
<dbReference type="Pfam" id="PF22827">
    <property type="entry name" value="GldL_N"/>
    <property type="match status" value="1"/>
</dbReference>
<name>A0A1H5WUE9_XYLRU</name>
<dbReference type="InterPro" id="IPR055087">
    <property type="entry name" value="GldL-like_N"/>
</dbReference>
<keyword evidence="2" id="KW-0812">Transmembrane</keyword>
<accession>A0A1H5WUE9</accession>
<feature type="transmembrane region" description="Helical" evidence="2">
    <location>
        <begin position="25"/>
        <end position="45"/>
    </location>
</feature>
<dbReference type="AlphaFoldDB" id="A0A1H5WUE9"/>
<gene>
    <name evidence="4" type="ORF">SAMN05216354_2491</name>
</gene>
<dbReference type="RefSeq" id="WP_036909940.1">
    <property type="nucleotide sequence ID" value="NZ_FNUV01000007.1"/>
</dbReference>
<keyword evidence="1" id="KW-0175">Coiled coil</keyword>
<keyword evidence="2" id="KW-1133">Transmembrane helix</keyword>
<dbReference type="InterPro" id="IPR019852">
    <property type="entry name" value="Motility-assoc_prot_GldL"/>
</dbReference>
<keyword evidence="2" id="KW-0472">Membrane</keyword>
<sequence length="226" mass="25246">MTTYSKYNIVYRLQKWMDSVPGQTFLNYAYSWGASIVILGTLFKLTHLPGANFFLFLGMGTEVFVFFISAFDRPFDKTTEGMELNLHPGEEKMAAGVVSDKVSKLSSVSAVSTTPIVSSISAAPINTELEMATNRYVEELKRLTETLSKVSEQSQKLTTDSEEMENLNRTLTGICKVYEIQLKSASSQIGTIDEINEQTRKMAAQIAELNKIYARMIEAMTAKMNV</sequence>
<evidence type="ECO:0000313" key="5">
    <source>
        <dbReference type="Proteomes" id="UP000236735"/>
    </source>
</evidence>
<protein>
    <submittedName>
        <fullName evidence="4">Gliding motility-associated protein GldL</fullName>
    </submittedName>
</protein>
<dbReference type="Gene3D" id="1.10.287.950">
    <property type="entry name" value="Methyl-accepting chemotaxis protein"/>
    <property type="match status" value="1"/>
</dbReference>
<proteinExistence type="predicted"/>
<evidence type="ECO:0000259" key="3">
    <source>
        <dbReference type="Pfam" id="PF22827"/>
    </source>
</evidence>
<evidence type="ECO:0000313" key="4">
    <source>
        <dbReference type="EMBL" id="SEG02860.1"/>
    </source>
</evidence>
<dbReference type="Proteomes" id="UP000236735">
    <property type="component" value="Unassembled WGS sequence"/>
</dbReference>
<feature type="domain" description="Gliding motility protein GldL-like N-terminal" evidence="3">
    <location>
        <begin position="29"/>
        <end position="75"/>
    </location>
</feature>
<dbReference type="EMBL" id="FNUV01000007">
    <property type="protein sequence ID" value="SEG02860.1"/>
    <property type="molecule type" value="Genomic_DNA"/>
</dbReference>
<evidence type="ECO:0000256" key="1">
    <source>
        <dbReference type="SAM" id="Coils"/>
    </source>
</evidence>
<feature type="transmembrane region" description="Helical" evidence="2">
    <location>
        <begin position="51"/>
        <end position="71"/>
    </location>
</feature>
<organism evidence="4 5">
    <name type="scientific">Xylanibacter ruminicola</name>
    <name type="common">Prevotella ruminicola</name>
    <dbReference type="NCBI Taxonomy" id="839"/>
    <lineage>
        <taxon>Bacteria</taxon>
        <taxon>Pseudomonadati</taxon>
        <taxon>Bacteroidota</taxon>
        <taxon>Bacteroidia</taxon>
        <taxon>Bacteroidales</taxon>
        <taxon>Prevotellaceae</taxon>
        <taxon>Xylanibacter</taxon>
    </lineage>
</organism>
<dbReference type="NCBIfam" id="TIGR03513">
    <property type="entry name" value="GldL_gliding"/>
    <property type="match status" value="1"/>
</dbReference>
<dbReference type="SUPFAM" id="SSF58104">
    <property type="entry name" value="Methyl-accepting chemotaxis protein (MCP) signaling domain"/>
    <property type="match status" value="1"/>
</dbReference>
<evidence type="ECO:0000256" key="2">
    <source>
        <dbReference type="SAM" id="Phobius"/>
    </source>
</evidence>
<reference evidence="4 5" key="1">
    <citation type="submission" date="2016-10" db="EMBL/GenBank/DDBJ databases">
        <authorList>
            <person name="de Groot N.N."/>
        </authorList>
    </citation>
    <scope>NUCLEOTIDE SEQUENCE [LARGE SCALE GENOMIC DNA]</scope>
    <source>
        <strain evidence="4 5">AR32</strain>
    </source>
</reference>